<dbReference type="GO" id="GO:0004386">
    <property type="term" value="F:helicase activity"/>
    <property type="evidence" value="ECO:0007669"/>
    <property type="project" value="UniProtKB-KW"/>
</dbReference>
<sequence>MQWSDVEQLLAGESSTIEWKRNVADPEDVAKTLTAFANDIEQRGGGVVVCGVDERTDAEGAPMPIAVGLAPSRVSEIRGRVLALLRDRSQPPIVARLEVVDLPGDPARKVLVFRVDASPHAVIFRHSKHGTHHFIRVDDDTERANGRLAELHRLKGDRPLLMEDIHPDATAADLDRLVVRGYLEGLKLPQQWETYLEPGAKIEGHIPSLVTTRSTGGVVEHVPRNFALLLFGVDPSRFFPGARAVLSAYPGTDRAAARSDLVPDVTGPLPQLIRKVVDWLGVHMGMAVDKSETVTSGLQNRPRYSRRAVEEAVVNAFVHRDYSVADPVRVTVFEDRLEITSPGGLLREVSADKLREGRGVPSWRNEALANFMLRLGMAQNRGEGIPVMVRETRELTGHPPTFEFDPHYVTVSLPALRPRVGGLEALAPPADGGHALLLIAIGAPSIREQVSASLPELHLAQAPPVLDHASPGYLDSVDGGWEAEARAIRDALRAVVDRPEHRQFHLFYRGPVVLAPLIGAIIAPTKPLHVYTFENGRYVFTHTVDKKFLRG</sequence>
<dbReference type="AlphaFoldDB" id="A0A0C2D528"/>
<keyword evidence="2" id="KW-0547">Nucleotide-binding</keyword>
<dbReference type="PANTHER" id="PTHR30595:SF6">
    <property type="entry name" value="SCHLAFEN ALBA-2 DOMAIN-CONTAINING PROTEIN"/>
    <property type="match status" value="1"/>
</dbReference>
<feature type="domain" description="Schlafen AlbA-2" evidence="1">
    <location>
        <begin position="13"/>
        <end position="145"/>
    </location>
</feature>
<keyword evidence="2" id="KW-0347">Helicase</keyword>
<dbReference type="RefSeq" id="WP_052549029.1">
    <property type="nucleotide sequence ID" value="NZ_JMCC02000032.1"/>
</dbReference>
<dbReference type="Pfam" id="PF13749">
    <property type="entry name" value="HATPase_c_4"/>
    <property type="match status" value="1"/>
</dbReference>
<evidence type="ECO:0000313" key="3">
    <source>
        <dbReference type="Proteomes" id="UP000031599"/>
    </source>
</evidence>
<dbReference type="Proteomes" id="UP000031599">
    <property type="component" value="Unassembled WGS sequence"/>
</dbReference>
<dbReference type="NCBIfam" id="NF033611">
    <property type="entry name" value="SAVED"/>
    <property type="match status" value="1"/>
</dbReference>
<dbReference type="PANTHER" id="PTHR30595">
    <property type="entry name" value="GLPR-RELATED TRANSCRIPTIONAL REPRESSOR"/>
    <property type="match status" value="1"/>
</dbReference>
<protein>
    <submittedName>
        <fullName evidence="2">ATP-dependent DNA helicase</fullName>
    </submittedName>
</protein>
<evidence type="ECO:0000313" key="2">
    <source>
        <dbReference type="EMBL" id="KIG16790.1"/>
    </source>
</evidence>
<dbReference type="Gene3D" id="3.30.950.30">
    <property type="entry name" value="Schlafen, AAA domain"/>
    <property type="match status" value="1"/>
</dbReference>
<evidence type="ECO:0000259" key="1">
    <source>
        <dbReference type="Pfam" id="PF04326"/>
    </source>
</evidence>
<proteinExistence type="predicted"/>
<dbReference type="InterPro" id="IPR038461">
    <property type="entry name" value="Schlafen_AlbA_2_dom_sf"/>
</dbReference>
<dbReference type="InterPro" id="IPR038475">
    <property type="entry name" value="RecG_C_sf"/>
</dbReference>
<comment type="caution">
    <text evidence="2">The sequence shown here is derived from an EMBL/GenBank/DDBJ whole genome shotgun (WGS) entry which is preliminary data.</text>
</comment>
<dbReference type="InterPro" id="IPR007421">
    <property type="entry name" value="Schlafen_AlbA_2_dom"/>
</dbReference>
<gene>
    <name evidence="2" type="ORF">DB30_04134</name>
</gene>
<name>A0A0C2D528_9BACT</name>
<organism evidence="2 3">
    <name type="scientific">Enhygromyxa salina</name>
    <dbReference type="NCBI Taxonomy" id="215803"/>
    <lineage>
        <taxon>Bacteria</taxon>
        <taxon>Pseudomonadati</taxon>
        <taxon>Myxococcota</taxon>
        <taxon>Polyangia</taxon>
        <taxon>Nannocystales</taxon>
        <taxon>Nannocystaceae</taxon>
        <taxon>Enhygromyxa</taxon>
    </lineage>
</organism>
<dbReference type="Pfam" id="PF04326">
    <property type="entry name" value="SLFN_AlbA_2"/>
    <property type="match status" value="1"/>
</dbReference>
<dbReference type="EMBL" id="JMCC02000032">
    <property type="protein sequence ID" value="KIG16790.1"/>
    <property type="molecule type" value="Genomic_DNA"/>
</dbReference>
<dbReference type="InterPro" id="IPR040836">
    <property type="entry name" value="SAVED"/>
</dbReference>
<reference evidence="2 3" key="1">
    <citation type="submission" date="2014-12" db="EMBL/GenBank/DDBJ databases">
        <title>Genome assembly of Enhygromyxa salina DSM 15201.</title>
        <authorList>
            <person name="Sharma G."/>
            <person name="Subramanian S."/>
        </authorList>
    </citation>
    <scope>NUCLEOTIDE SEQUENCE [LARGE SCALE GENOMIC DNA]</scope>
    <source>
        <strain evidence="2 3">DSM 15201</strain>
    </source>
</reference>
<dbReference type="Gene3D" id="3.30.565.60">
    <property type="match status" value="1"/>
</dbReference>
<keyword evidence="2" id="KW-0378">Hydrolase</keyword>
<accession>A0A0C2D528</accession>
<keyword evidence="2" id="KW-0067">ATP-binding</keyword>